<keyword evidence="3" id="KW-1185">Reference proteome</keyword>
<dbReference type="Proteomes" id="UP001499854">
    <property type="component" value="Unassembled WGS sequence"/>
</dbReference>
<evidence type="ECO:0000256" key="1">
    <source>
        <dbReference type="SAM" id="MobiDB-lite"/>
    </source>
</evidence>
<proteinExistence type="predicted"/>
<feature type="region of interest" description="Disordered" evidence="1">
    <location>
        <begin position="1"/>
        <end position="25"/>
    </location>
</feature>
<sequence length="81" mass="8639">MSSVPRNEHDHTKDPRKTAGSDGWSCTSCRGRGWKHITSRLGIVAGAIDDTAEISDEEPCRHCNGTGRAQGSVAPSSEEGM</sequence>
<name>A0ABP5CEK3_9ACTN</name>
<accession>A0ABP5CEK3</accession>
<evidence type="ECO:0008006" key="4">
    <source>
        <dbReference type="Google" id="ProtNLM"/>
    </source>
</evidence>
<feature type="region of interest" description="Disordered" evidence="1">
    <location>
        <begin position="58"/>
        <end position="81"/>
    </location>
</feature>
<evidence type="ECO:0000313" key="3">
    <source>
        <dbReference type="Proteomes" id="UP001499854"/>
    </source>
</evidence>
<evidence type="ECO:0000313" key="2">
    <source>
        <dbReference type="EMBL" id="GAA1962439.1"/>
    </source>
</evidence>
<dbReference type="EMBL" id="BAAAQM010000008">
    <property type="protein sequence ID" value="GAA1962439.1"/>
    <property type="molecule type" value="Genomic_DNA"/>
</dbReference>
<reference evidence="3" key="1">
    <citation type="journal article" date="2019" name="Int. J. Syst. Evol. Microbiol.">
        <title>The Global Catalogue of Microorganisms (GCM) 10K type strain sequencing project: providing services to taxonomists for standard genome sequencing and annotation.</title>
        <authorList>
            <consortium name="The Broad Institute Genomics Platform"/>
            <consortium name="The Broad Institute Genome Sequencing Center for Infectious Disease"/>
            <person name="Wu L."/>
            <person name="Ma J."/>
        </authorList>
    </citation>
    <scope>NUCLEOTIDE SEQUENCE [LARGE SCALE GENOMIC DNA]</scope>
    <source>
        <strain evidence="3">JCM 16013</strain>
    </source>
</reference>
<feature type="compositionally biased region" description="Basic and acidic residues" evidence="1">
    <location>
        <begin position="1"/>
        <end position="19"/>
    </location>
</feature>
<gene>
    <name evidence="2" type="ORF">GCM10009838_19190</name>
</gene>
<comment type="caution">
    <text evidence="2">The sequence shown here is derived from an EMBL/GenBank/DDBJ whole genome shotgun (WGS) entry which is preliminary data.</text>
</comment>
<organism evidence="2 3">
    <name type="scientific">Catenulispora subtropica</name>
    <dbReference type="NCBI Taxonomy" id="450798"/>
    <lineage>
        <taxon>Bacteria</taxon>
        <taxon>Bacillati</taxon>
        <taxon>Actinomycetota</taxon>
        <taxon>Actinomycetes</taxon>
        <taxon>Catenulisporales</taxon>
        <taxon>Catenulisporaceae</taxon>
        <taxon>Catenulispora</taxon>
    </lineage>
</organism>
<protein>
    <recommendedName>
        <fullName evidence="4">Molecular chaperone DnaJ</fullName>
    </recommendedName>
</protein>
<dbReference type="Gene3D" id="2.10.230.10">
    <property type="entry name" value="Heat shock protein DnaJ, cysteine-rich domain"/>
    <property type="match status" value="1"/>
</dbReference>